<accession>A0A8D8T6R0</accession>
<dbReference type="EMBL" id="HBUF01253107">
    <property type="protein sequence ID" value="CAG6680709.1"/>
    <property type="molecule type" value="Transcribed_RNA"/>
</dbReference>
<proteinExistence type="predicted"/>
<protein>
    <submittedName>
        <fullName evidence="1">Uncharacterized protein</fullName>
    </submittedName>
</protein>
<reference evidence="1" key="1">
    <citation type="submission" date="2021-05" db="EMBL/GenBank/DDBJ databases">
        <authorList>
            <person name="Alioto T."/>
            <person name="Alioto T."/>
            <person name="Gomez Garrido J."/>
        </authorList>
    </citation>
    <scope>NUCLEOTIDE SEQUENCE</scope>
</reference>
<dbReference type="EMBL" id="HBUF01253109">
    <property type="protein sequence ID" value="CAG6680715.1"/>
    <property type="molecule type" value="Transcribed_RNA"/>
</dbReference>
<name>A0A8D8T6R0_9HEMI</name>
<evidence type="ECO:0000313" key="1">
    <source>
        <dbReference type="EMBL" id="CAG6680715.1"/>
    </source>
</evidence>
<dbReference type="AlphaFoldDB" id="A0A8D8T6R0"/>
<dbReference type="EMBL" id="HBUF01253108">
    <property type="protein sequence ID" value="CAG6680712.1"/>
    <property type="molecule type" value="Transcribed_RNA"/>
</dbReference>
<organism evidence="1">
    <name type="scientific">Cacopsylla melanoneura</name>
    <dbReference type="NCBI Taxonomy" id="428564"/>
    <lineage>
        <taxon>Eukaryota</taxon>
        <taxon>Metazoa</taxon>
        <taxon>Ecdysozoa</taxon>
        <taxon>Arthropoda</taxon>
        <taxon>Hexapoda</taxon>
        <taxon>Insecta</taxon>
        <taxon>Pterygota</taxon>
        <taxon>Neoptera</taxon>
        <taxon>Paraneoptera</taxon>
        <taxon>Hemiptera</taxon>
        <taxon>Sternorrhyncha</taxon>
        <taxon>Psylloidea</taxon>
        <taxon>Psyllidae</taxon>
        <taxon>Psyllinae</taxon>
        <taxon>Cacopsylla</taxon>
    </lineage>
</organism>
<sequence>MDAIIMLHKSIVKSTLQYGSEIWMPKTKIKFKLLEREQARFVRYLFCKFNAFYPKYPHYIEYNIIIENLPIDSLEEILKTKQTELLKKKKNKKNKHLAYAKYKLKWVIPRS</sequence>